<keyword evidence="7" id="KW-0479">Metal-binding</keyword>
<evidence type="ECO:0000256" key="10">
    <source>
        <dbReference type="ARBA" id="ARBA00022833"/>
    </source>
</evidence>
<gene>
    <name evidence="18" type="ORF">LSALG_LOCUS32187</name>
</gene>
<dbReference type="GO" id="GO:0016567">
    <property type="term" value="P:protein ubiquitination"/>
    <property type="evidence" value="ECO:0007669"/>
    <property type="project" value="InterPro"/>
</dbReference>
<comment type="pathway">
    <text evidence="3">Protein modification; protein ubiquitination.</text>
</comment>
<evidence type="ECO:0000256" key="13">
    <source>
        <dbReference type="ARBA" id="ARBA00024209"/>
    </source>
</evidence>
<evidence type="ECO:0000256" key="11">
    <source>
        <dbReference type="ARBA" id="ARBA00022989"/>
    </source>
</evidence>
<dbReference type="InterPro" id="IPR044600">
    <property type="entry name" value="ATL1/ATL16-like"/>
</dbReference>
<keyword evidence="6 16" id="KW-0812">Transmembrane</keyword>
<feature type="region of interest" description="Disordered" evidence="15">
    <location>
        <begin position="1"/>
        <end position="30"/>
    </location>
</feature>
<feature type="transmembrane region" description="Helical" evidence="16">
    <location>
        <begin position="38"/>
        <end position="60"/>
    </location>
</feature>
<feature type="region of interest" description="Disordered" evidence="15">
    <location>
        <begin position="180"/>
        <end position="210"/>
    </location>
</feature>
<keyword evidence="8 14" id="KW-0863">Zinc-finger</keyword>
<dbReference type="SUPFAM" id="SSF57850">
    <property type="entry name" value="RING/U-box"/>
    <property type="match status" value="1"/>
</dbReference>
<evidence type="ECO:0000256" key="12">
    <source>
        <dbReference type="ARBA" id="ARBA00023136"/>
    </source>
</evidence>
<dbReference type="GO" id="GO:0061630">
    <property type="term" value="F:ubiquitin protein ligase activity"/>
    <property type="evidence" value="ECO:0007669"/>
    <property type="project" value="UniProtKB-EC"/>
</dbReference>
<dbReference type="InterPro" id="IPR001841">
    <property type="entry name" value="Znf_RING"/>
</dbReference>
<evidence type="ECO:0000256" key="15">
    <source>
        <dbReference type="SAM" id="MobiDB-lite"/>
    </source>
</evidence>
<dbReference type="Pfam" id="PF13639">
    <property type="entry name" value="zf-RING_2"/>
    <property type="match status" value="1"/>
</dbReference>
<dbReference type="InterPro" id="IPR013083">
    <property type="entry name" value="Znf_RING/FYVE/PHD"/>
</dbReference>
<accession>A0AA35ZIB4</accession>
<dbReference type="GO" id="GO:0016020">
    <property type="term" value="C:membrane"/>
    <property type="evidence" value="ECO:0007669"/>
    <property type="project" value="UniProtKB-SubCell"/>
</dbReference>
<dbReference type="PROSITE" id="PS50089">
    <property type="entry name" value="ZF_RING_2"/>
    <property type="match status" value="1"/>
</dbReference>
<keyword evidence="10" id="KW-0862">Zinc</keyword>
<evidence type="ECO:0000313" key="19">
    <source>
        <dbReference type="Proteomes" id="UP001177003"/>
    </source>
</evidence>
<evidence type="ECO:0000256" key="5">
    <source>
        <dbReference type="ARBA" id="ARBA00022679"/>
    </source>
</evidence>
<evidence type="ECO:0000256" key="2">
    <source>
        <dbReference type="ARBA" id="ARBA00004167"/>
    </source>
</evidence>
<comment type="similarity">
    <text evidence="13">Belongs to the RING-type zinc finger family. ATL subfamily.</text>
</comment>
<comment type="subcellular location">
    <subcellularLocation>
        <location evidence="2">Membrane</location>
        <topology evidence="2">Single-pass membrane protein</topology>
    </subcellularLocation>
</comment>
<feature type="region of interest" description="Disordered" evidence="15">
    <location>
        <begin position="76"/>
        <end position="98"/>
    </location>
</feature>
<keyword evidence="5" id="KW-0808">Transferase</keyword>
<evidence type="ECO:0000256" key="4">
    <source>
        <dbReference type="ARBA" id="ARBA00012483"/>
    </source>
</evidence>
<dbReference type="EC" id="2.3.2.27" evidence="4"/>
<dbReference type="PANTHER" id="PTHR46913:SF1">
    <property type="entry name" value="RING-H2 FINGER PROTEIN ATL16"/>
    <property type="match status" value="1"/>
</dbReference>
<name>A0AA35ZIB4_LACSI</name>
<evidence type="ECO:0000256" key="14">
    <source>
        <dbReference type="PROSITE-ProRule" id="PRU00175"/>
    </source>
</evidence>
<dbReference type="SMART" id="SM00184">
    <property type="entry name" value="RING"/>
    <property type="match status" value="1"/>
</dbReference>
<evidence type="ECO:0000313" key="18">
    <source>
        <dbReference type="EMBL" id="CAI9293159.1"/>
    </source>
</evidence>
<evidence type="ECO:0000259" key="17">
    <source>
        <dbReference type="PROSITE" id="PS50089"/>
    </source>
</evidence>
<evidence type="ECO:0000256" key="7">
    <source>
        <dbReference type="ARBA" id="ARBA00022723"/>
    </source>
</evidence>
<keyword evidence="11 16" id="KW-1133">Transmembrane helix</keyword>
<dbReference type="Proteomes" id="UP001177003">
    <property type="component" value="Chromosome 7"/>
</dbReference>
<keyword evidence="19" id="KW-1185">Reference proteome</keyword>
<sequence length="236" mass="25983">MGDYLNLPKSPTQSSSPPPPPPPPPQAPPSTRSNMPMLYYGLVVVATAAIVLAIYNLIIVRWCAIQYRRSRDANHHFGPRRNAATRNNNISLPPSSLSRGGSTVGLTASFRYKKEIEGTNIKTQLDYDTECSVCLSVFEDGEEVRKLPRCNHSFHASCIDMWLYSHSDCPLCRNSVVEPPPPPPHAPSHLPLTPQHRHTDSALSEHSRDGLLDRASSSVSVVGIRGAFSKKILQIL</sequence>
<evidence type="ECO:0000256" key="9">
    <source>
        <dbReference type="ARBA" id="ARBA00022786"/>
    </source>
</evidence>
<evidence type="ECO:0000256" key="1">
    <source>
        <dbReference type="ARBA" id="ARBA00000900"/>
    </source>
</evidence>
<keyword evidence="12 16" id="KW-0472">Membrane</keyword>
<keyword evidence="9" id="KW-0833">Ubl conjugation pathway</keyword>
<evidence type="ECO:0000256" key="3">
    <source>
        <dbReference type="ARBA" id="ARBA00004906"/>
    </source>
</evidence>
<comment type="catalytic activity">
    <reaction evidence="1">
        <text>S-ubiquitinyl-[E2 ubiquitin-conjugating enzyme]-L-cysteine + [acceptor protein]-L-lysine = [E2 ubiquitin-conjugating enzyme]-L-cysteine + N(6)-ubiquitinyl-[acceptor protein]-L-lysine.</text>
        <dbReference type="EC" id="2.3.2.27"/>
    </reaction>
</comment>
<evidence type="ECO:0000256" key="16">
    <source>
        <dbReference type="SAM" id="Phobius"/>
    </source>
</evidence>
<feature type="domain" description="RING-type" evidence="17">
    <location>
        <begin position="131"/>
        <end position="173"/>
    </location>
</feature>
<evidence type="ECO:0000256" key="8">
    <source>
        <dbReference type="ARBA" id="ARBA00022771"/>
    </source>
</evidence>
<dbReference type="EMBL" id="OX465083">
    <property type="protein sequence ID" value="CAI9293159.1"/>
    <property type="molecule type" value="Genomic_DNA"/>
</dbReference>
<dbReference type="CDD" id="cd16461">
    <property type="entry name" value="RING-H2_EL5-like"/>
    <property type="match status" value="1"/>
</dbReference>
<protein>
    <recommendedName>
        <fullName evidence="4">RING-type E3 ubiquitin transferase</fullName>
        <ecNumber evidence="4">2.3.2.27</ecNumber>
    </recommendedName>
</protein>
<dbReference type="PANTHER" id="PTHR46913">
    <property type="entry name" value="RING-H2 FINGER PROTEIN ATL16"/>
    <property type="match status" value="1"/>
</dbReference>
<organism evidence="18 19">
    <name type="scientific">Lactuca saligna</name>
    <name type="common">Willowleaf lettuce</name>
    <dbReference type="NCBI Taxonomy" id="75948"/>
    <lineage>
        <taxon>Eukaryota</taxon>
        <taxon>Viridiplantae</taxon>
        <taxon>Streptophyta</taxon>
        <taxon>Embryophyta</taxon>
        <taxon>Tracheophyta</taxon>
        <taxon>Spermatophyta</taxon>
        <taxon>Magnoliopsida</taxon>
        <taxon>eudicotyledons</taxon>
        <taxon>Gunneridae</taxon>
        <taxon>Pentapetalae</taxon>
        <taxon>asterids</taxon>
        <taxon>campanulids</taxon>
        <taxon>Asterales</taxon>
        <taxon>Asteraceae</taxon>
        <taxon>Cichorioideae</taxon>
        <taxon>Cichorieae</taxon>
        <taxon>Lactucinae</taxon>
        <taxon>Lactuca</taxon>
    </lineage>
</organism>
<dbReference type="Gene3D" id="3.30.40.10">
    <property type="entry name" value="Zinc/RING finger domain, C3HC4 (zinc finger)"/>
    <property type="match status" value="1"/>
</dbReference>
<dbReference type="AlphaFoldDB" id="A0AA35ZIB4"/>
<dbReference type="GO" id="GO:0008270">
    <property type="term" value="F:zinc ion binding"/>
    <property type="evidence" value="ECO:0007669"/>
    <property type="project" value="UniProtKB-KW"/>
</dbReference>
<feature type="compositionally biased region" description="Pro residues" evidence="15">
    <location>
        <begin position="16"/>
        <end position="28"/>
    </location>
</feature>
<feature type="compositionally biased region" description="Basic and acidic residues" evidence="15">
    <location>
        <begin position="197"/>
        <end position="210"/>
    </location>
</feature>
<evidence type="ECO:0000256" key="6">
    <source>
        <dbReference type="ARBA" id="ARBA00022692"/>
    </source>
</evidence>
<reference evidence="18" key="1">
    <citation type="submission" date="2023-04" db="EMBL/GenBank/DDBJ databases">
        <authorList>
            <person name="Vijverberg K."/>
            <person name="Xiong W."/>
            <person name="Schranz E."/>
        </authorList>
    </citation>
    <scope>NUCLEOTIDE SEQUENCE</scope>
</reference>
<proteinExistence type="inferred from homology"/>